<reference evidence="11 12" key="2">
    <citation type="submission" date="2020-04" db="EMBL/GenBank/DDBJ databases">
        <title>The Epidemiology and Molecular Characteristics of Linezolid-Resistant Staphylococcus capitis in Huashan Hospital, Shanghai.</title>
        <authorList>
            <person name="Ding L."/>
            <person name="Li P."/>
            <person name="Yang Y."/>
            <person name="Lin D."/>
            <person name="Xu X."/>
        </authorList>
    </citation>
    <scope>NUCLEOTIDE SEQUENCE [LARGE SCALE GENOMIC DNA]</scope>
    <source>
        <strain evidence="8 12">12-86</strain>
        <strain evidence="7 11">17-84</strain>
    </source>
</reference>
<evidence type="ECO:0000313" key="12">
    <source>
        <dbReference type="Proteomes" id="UP000550736"/>
    </source>
</evidence>
<dbReference type="Proteomes" id="UP000291949">
    <property type="component" value="Unassembled WGS sequence"/>
</dbReference>
<dbReference type="GO" id="GO:0015171">
    <property type="term" value="F:amino acid transmembrane transporter activity"/>
    <property type="evidence" value="ECO:0007669"/>
    <property type="project" value="TreeGrafter"/>
</dbReference>
<evidence type="ECO:0000256" key="1">
    <source>
        <dbReference type="ARBA" id="ARBA00004651"/>
    </source>
</evidence>
<dbReference type="PANTHER" id="PTHR30086:SF20">
    <property type="entry name" value="ARGININE EXPORTER PROTEIN ARGO-RELATED"/>
    <property type="match status" value="1"/>
</dbReference>
<evidence type="ECO:0000256" key="5">
    <source>
        <dbReference type="ARBA" id="ARBA00023136"/>
    </source>
</evidence>
<evidence type="ECO:0000313" key="8">
    <source>
        <dbReference type="EMBL" id="NMK96493.1"/>
    </source>
</evidence>
<evidence type="ECO:0000313" key="11">
    <source>
        <dbReference type="Proteomes" id="UP000538955"/>
    </source>
</evidence>
<dbReference type="EMBL" id="SCHC01000001">
    <property type="protein sequence ID" value="TBW77780.1"/>
    <property type="molecule type" value="Genomic_DNA"/>
</dbReference>
<feature type="transmembrane region" description="Helical" evidence="6">
    <location>
        <begin position="144"/>
        <end position="165"/>
    </location>
</feature>
<dbReference type="Proteomes" id="UP000538955">
    <property type="component" value="Unassembled WGS sequence"/>
</dbReference>
<dbReference type="InterPro" id="IPR001123">
    <property type="entry name" value="LeuE-type"/>
</dbReference>
<evidence type="ECO:0000256" key="2">
    <source>
        <dbReference type="ARBA" id="ARBA00022475"/>
    </source>
</evidence>
<dbReference type="RefSeq" id="WP_030064988.1">
    <property type="nucleotide sequence ID" value="NZ_AP014956.1"/>
</dbReference>
<dbReference type="Pfam" id="PF01810">
    <property type="entry name" value="LysE"/>
    <property type="match status" value="1"/>
</dbReference>
<dbReference type="GO" id="GO:0005886">
    <property type="term" value="C:plasma membrane"/>
    <property type="evidence" value="ECO:0007669"/>
    <property type="project" value="UniProtKB-SubCell"/>
</dbReference>
<accession>A0A7Z7YVU9</accession>
<evidence type="ECO:0000313" key="10">
    <source>
        <dbReference type="Proteomes" id="UP000291949"/>
    </source>
</evidence>
<keyword evidence="2" id="KW-1003">Cell membrane</keyword>
<dbReference type="PANTHER" id="PTHR30086">
    <property type="entry name" value="ARGININE EXPORTER PROTEIN ARGO"/>
    <property type="match status" value="1"/>
</dbReference>
<feature type="transmembrane region" description="Helical" evidence="6">
    <location>
        <begin position="6"/>
        <end position="27"/>
    </location>
</feature>
<feature type="transmembrane region" description="Helical" evidence="6">
    <location>
        <begin position="112"/>
        <end position="132"/>
    </location>
</feature>
<feature type="transmembrane region" description="Helical" evidence="6">
    <location>
        <begin position="70"/>
        <end position="91"/>
    </location>
</feature>
<evidence type="ECO:0000256" key="3">
    <source>
        <dbReference type="ARBA" id="ARBA00022692"/>
    </source>
</evidence>
<organism evidence="9 10">
    <name type="scientific">Staphylococcus capitis</name>
    <dbReference type="NCBI Taxonomy" id="29388"/>
    <lineage>
        <taxon>Bacteria</taxon>
        <taxon>Bacillati</taxon>
        <taxon>Bacillota</taxon>
        <taxon>Bacilli</taxon>
        <taxon>Bacillales</taxon>
        <taxon>Staphylococcaceae</taxon>
        <taxon>Staphylococcus</taxon>
    </lineage>
</organism>
<keyword evidence="4 6" id="KW-1133">Transmembrane helix</keyword>
<evidence type="ECO:0000256" key="6">
    <source>
        <dbReference type="SAM" id="Phobius"/>
    </source>
</evidence>
<dbReference type="EMBL" id="JABBLX010000001">
    <property type="protein sequence ID" value="NMK96493.1"/>
    <property type="molecule type" value="Genomic_DNA"/>
</dbReference>
<dbReference type="AlphaFoldDB" id="A0A7Z7YVU9"/>
<sequence length="205" mass="22149">MSEAVIHGFLLAIGLILPLGAQNVFVFNQGANQSKLIKAFPAVITAGICDSILISLAVIGVSLVLMSLPLLQIVIYIIGLIFLLYMAWTLWNETPDPIKQEGGLSTTKQISFALSVSLLNPHAIMDTIGVIGTSASAYEGNNKFAFTLTCIFVSWIWFIFLALLGKSVGRIDKSGKLLVVINKLSCIIIIAVAILIIKKLCQLLF</sequence>
<keyword evidence="3 6" id="KW-0812">Transmembrane</keyword>
<evidence type="ECO:0000313" key="9">
    <source>
        <dbReference type="EMBL" id="TBW77780.1"/>
    </source>
</evidence>
<reference evidence="9 10" key="1">
    <citation type="journal article" date="2019" name="Sci. Transl. Med.">
        <title>Quorum sensing between bacterial species on the skin protects against epidermal injury in atopic dermatitis.</title>
        <authorList>
            <person name="Williams M.R."/>
        </authorList>
    </citation>
    <scope>NUCLEOTIDE SEQUENCE [LARGE SCALE GENOMIC DNA]</scope>
    <source>
        <strain evidence="9 10">H8</strain>
    </source>
</reference>
<evidence type="ECO:0000256" key="4">
    <source>
        <dbReference type="ARBA" id="ARBA00022989"/>
    </source>
</evidence>
<dbReference type="EMBL" id="JABBMI010000101">
    <property type="protein sequence ID" value="NMK55551.1"/>
    <property type="molecule type" value="Genomic_DNA"/>
</dbReference>
<feature type="transmembrane region" description="Helical" evidence="6">
    <location>
        <begin position="39"/>
        <end position="64"/>
    </location>
</feature>
<name>A0A7Z7YVU9_STACP</name>
<gene>
    <name evidence="9" type="ORF">EQ811_01570</name>
    <name evidence="8" type="ORF">HHM13_00065</name>
    <name evidence="7" type="ORF">HHM24_12590</name>
</gene>
<protein>
    <submittedName>
        <fullName evidence="9">Amino acid transporter</fullName>
    </submittedName>
</protein>
<keyword evidence="5 6" id="KW-0472">Membrane</keyword>
<keyword evidence="11" id="KW-1185">Reference proteome</keyword>
<proteinExistence type="predicted"/>
<dbReference type="Proteomes" id="UP000550736">
    <property type="component" value="Unassembled WGS sequence"/>
</dbReference>
<comment type="caution">
    <text evidence="9">The sequence shown here is derived from an EMBL/GenBank/DDBJ whole genome shotgun (WGS) entry which is preliminary data.</text>
</comment>
<feature type="transmembrane region" description="Helical" evidence="6">
    <location>
        <begin position="177"/>
        <end position="197"/>
    </location>
</feature>
<comment type="subcellular location">
    <subcellularLocation>
        <location evidence="1">Cell membrane</location>
        <topology evidence="1">Multi-pass membrane protein</topology>
    </subcellularLocation>
</comment>
<evidence type="ECO:0000313" key="7">
    <source>
        <dbReference type="EMBL" id="NMK55551.1"/>
    </source>
</evidence>